<accession>A0ABT3QRI3</accession>
<dbReference type="EMBL" id="JAPHAV010000009">
    <property type="protein sequence ID" value="MCX2698232.1"/>
    <property type="molecule type" value="Genomic_DNA"/>
</dbReference>
<gene>
    <name evidence="1" type="ORF">OPR82_15910</name>
</gene>
<sequence>MNFILIEKYVDGICVEQFKLPAAPLKFLSRLLPNRALRELQHRGLDIIALLNDTDQNAAVQWMEVGEGKTVKRIRISRVTSSHTMGDGSIIRPERGEDVGQALGHIEKLKAPSD</sequence>
<protein>
    <submittedName>
        <fullName evidence="1">Uncharacterized protein</fullName>
    </submittedName>
</protein>
<organism evidence="1 2">
    <name type="scientific">Ochrobactrum chromiisoli</name>
    <dbReference type="NCBI Taxonomy" id="2993941"/>
    <lineage>
        <taxon>Bacteria</taxon>
        <taxon>Pseudomonadati</taxon>
        <taxon>Pseudomonadota</taxon>
        <taxon>Alphaproteobacteria</taxon>
        <taxon>Hyphomicrobiales</taxon>
        <taxon>Brucellaceae</taxon>
        <taxon>Brucella/Ochrobactrum group</taxon>
        <taxon>Ochrobactrum</taxon>
    </lineage>
</organism>
<proteinExistence type="predicted"/>
<dbReference type="RefSeq" id="WP_265985917.1">
    <property type="nucleotide sequence ID" value="NZ_JAPHAV010000009.1"/>
</dbReference>
<evidence type="ECO:0000313" key="1">
    <source>
        <dbReference type="EMBL" id="MCX2698232.1"/>
    </source>
</evidence>
<comment type="caution">
    <text evidence="1">The sequence shown here is derived from an EMBL/GenBank/DDBJ whole genome shotgun (WGS) entry which is preliminary data.</text>
</comment>
<evidence type="ECO:0000313" key="2">
    <source>
        <dbReference type="Proteomes" id="UP001301216"/>
    </source>
</evidence>
<name>A0ABT3QRI3_9HYPH</name>
<keyword evidence="2" id="KW-1185">Reference proteome</keyword>
<reference evidence="1 2" key="1">
    <citation type="submission" date="2022-11" db="EMBL/GenBank/DDBJ databases">
        <title>Brucella sp. YY2X, whole genome shotgun sequencing project.</title>
        <authorList>
            <person name="Yang Y."/>
        </authorList>
    </citation>
    <scope>NUCLEOTIDE SEQUENCE [LARGE SCALE GENOMIC DNA]</scope>
    <source>
        <strain evidence="1 2">YY2X</strain>
    </source>
</reference>
<dbReference type="Proteomes" id="UP001301216">
    <property type="component" value="Unassembled WGS sequence"/>
</dbReference>